<dbReference type="GO" id="GO:0004181">
    <property type="term" value="F:metallocarboxypeptidase activity"/>
    <property type="evidence" value="ECO:0007669"/>
    <property type="project" value="UniProtKB-UniRule"/>
</dbReference>
<keyword evidence="12" id="KW-1185">Reference proteome</keyword>
<dbReference type="Pfam" id="PF02074">
    <property type="entry name" value="Peptidase_M32"/>
    <property type="match status" value="1"/>
</dbReference>
<dbReference type="RefSeq" id="WP_077752878.1">
    <property type="nucleotide sequence ID" value="NZ_CP014782.1"/>
</dbReference>
<name>A0A1S6HQE2_9GAMM</name>
<evidence type="ECO:0000256" key="4">
    <source>
        <dbReference type="ARBA" id="ARBA00022801"/>
    </source>
</evidence>
<evidence type="ECO:0000256" key="3">
    <source>
        <dbReference type="ARBA" id="ARBA00022723"/>
    </source>
</evidence>
<feature type="binding site" evidence="9">
    <location>
        <position position="270"/>
    </location>
    <ligand>
        <name>Zn(2+)</name>
        <dbReference type="ChEBI" id="CHEBI:29105"/>
        <note>catalytic</note>
    </ligand>
</feature>
<dbReference type="STRING" id="225848.Sps_02594"/>
<dbReference type="Proteomes" id="UP000189545">
    <property type="component" value="Chromosome"/>
</dbReference>
<feature type="active site" description="Proton donor/acceptor" evidence="10">
    <location>
        <position position="267"/>
    </location>
</feature>
<keyword evidence="1 8" id="KW-0121">Carboxypeptidase</keyword>
<keyword evidence="3 8" id="KW-0479">Metal-binding</keyword>
<evidence type="ECO:0000256" key="9">
    <source>
        <dbReference type="PIRSR" id="PIRSR006615-1"/>
    </source>
</evidence>
<dbReference type="PROSITE" id="PS52034">
    <property type="entry name" value="PEPTIDASE_M32"/>
    <property type="match status" value="1"/>
</dbReference>
<dbReference type="Gene3D" id="1.10.1370.30">
    <property type="match status" value="1"/>
</dbReference>
<organism evidence="11 12">
    <name type="scientific">Shewanella psychrophila</name>
    <dbReference type="NCBI Taxonomy" id="225848"/>
    <lineage>
        <taxon>Bacteria</taxon>
        <taxon>Pseudomonadati</taxon>
        <taxon>Pseudomonadota</taxon>
        <taxon>Gammaproteobacteria</taxon>
        <taxon>Alteromonadales</taxon>
        <taxon>Shewanellaceae</taxon>
        <taxon>Shewanella</taxon>
    </lineage>
</organism>
<comment type="cofactor">
    <cofactor evidence="9">
        <name>Zn(2+)</name>
        <dbReference type="ChEBI" id="CHEBI:29105"/>
    </cofactor>
    <text evidence="9">Binds 1 zinc ion per subunit.</text>
</comment>
<dbReference type="CDD" id="cd06460">
    <property type="entry name" value="M32_Taq"/>
    <property type="match status" value="1"/>
</dbReference>
<evidence type="ECO:0000256" key="10">
    <source>
        <dbReference type="PIRSR" id="PIRSR006615-2"/>
    </source>
</evidence>
<evidence type="ECO:0000313" key="12">
    <source>
        <dbReference type="Proteomes" id="UP000189545"/>
    </source>
</evidence>
<dbReference type="KEGG" id="spsw:Sps_02594"/>
<dbReference type="OrthoDB" id="9772308at2"/>
<sequence length="496" mass="56319">MTHSHSSPHYLRLTEHFQKIAHFEHLSALGDWDQATMMPIGGSEGRGAAMAELARHIHELKTDSFIETSIEQAEEELLDSHQMSNLREIRYQFMQANVVPADLVQAKTQLAYRCEHAWRDQRANNDWKGFKPNLEALMKLVKEEASIRAQAQELTPYDALLNKFEPGMTTKRLEHVFGDLKSWLPGLIETVQGQQADDKKITLAKYSAQSQEALGRDVMAYLGFDFTQGRLDVSSHPFCGGVPGDIRLTTRYDEADFTSGLMGIVHETGHARYEQGLPKEWRGQPAGGHRSMAIHESQSLFCEMQLGRGEGFLTQIQPKIRQHLNSQLSIKELNHIYSRVKPGLIRVDADEVTYPCHILLRFEAEKGLVDGSLEVADLPEFWAEQMKSLLGIDTRDDFRNGCMQDIHWAVGELGYFPSYTLGAMYAAQFRFAMEANLGPVDELLAQGNIAQVFDWLDKNIWSQGSLLTTDELVKHATGESLNPNFFRRHLEQRYLK</sequence>
<dbReference type="InterPro" id="IPR001333">
    <property type="entry name" value="Peptidase_M32_Taq"/>
</dbReference>
<evidence type="ECO:0000256" key="5">
    <source>
        <dbReference type="ARBA" id="ARBA00023049"/>
    </source>
</evidence>
<feature type="binding site" evidence="9">
    <location>
        <position position="296"/>
    </location>
    <ligand>
        <name>Zn(2+)</name>
        <dbReference type="ChEBI" id="CHEBI:29105"/>
        <note>catalytic</note>
    </ligand>
</feature>
<reference evidence="11 12" key="1">
    <citation type="submission" date="2016-03" db="EMBL/GenBank/DDBJ databases">
        <title>Complete genome sequence of Shewanella psychrophila WP2, a deep sea bacterium isolated from west Pacific sediment.</title>
        <authorList>
            <person name="Xu G."/>
            <person name="Jian H."/>
        </authorList>
    </citation>
    <scope>NUCLEOTIDE SEQUENCE [LARGE SCALE GENOMIC DNA]</scope>
    <source>
        <strain evidence="11 12">WP2</strain>
    </source>
</reference>
<comment type="similarity">
    <text evidence="7 8">Belongs to the peptidase M32 family.</text>
</comment>
<dbReference type="PIRSF" id="PIRSF006615">
    <property type="entry name" value="Zn_crbxpep_Taq"/>
    <property type="match status" value="1"/>
</dbReference>
<comment type="function">
    <text evidence="8">Broad specificity carboxypetidase that releases amino acids sequentially from the C-terminus, including neutral, aromatic, polar and basic residues.</text>
</comment>
<evidence type="ECO:0000256" key="1">
    <source>
        <dbReference type="ARBA" id="ARBA00022645"/>
    </source>
</evidence>
<accession>A0A1S6HQE2</accession>
<evidence type="ECO:0000256" key="8">
    <source>
        <dbReference type="PIRNR" id="PIRNR006615"/>
    </source>
</evidence>
<dbReference type="SUPFAM" id="SSF55486">
    <property type="entry name" value="Metalloproteases ('zincins'), catalytic domain"/>
    <property type="match status" value="1"/>
</dbReference>
<protein>
    <recommendedName>
        <fullName evidence="8">Metal-dependent carboxypeptidase</fullName>
        <ecNumber evidence="8">3.4.17.19</ecNumber>
    </recommendedName>
</protein>
<dbReference type="PRINTS" id="PR00998">
    <property type="entry name" value="CRBOXYPTASET"/>
</dbReference>
<dbReference type="PANTHER" id="PTHR34217:SF1">
    <property type="entry name" value="CARBOXYPEPTIDASE 1"/>
    <property type="match status" value="1"/>
</dbReference>
<dbReference type="GO" id="GO:0008270">
    <property type="term" value="F:zinc ion binding"/>
    <property type="evidence" value="ECO:0007669"/>
    <property type="project" value="UniProtKB-ARBA"/>
</dbReference>
<proteinExistence type="inferred from homology"/>
<dbReference type="EMBL" id="CP014782">
    <property type="protein sequence ID" value="AQS37746.1"/>
    <property type="molecule type" value="Genomic_DNA"/>
</dbReference>
<dbReference type="FunFam" id="1.10.1370.30:FF:000003">
    <property type="entry name" value="Thermostable carboxypeptidase 1"/>
    <property type="match status" value="1"/>
</dbReference>
<gene>
    <name evidence="11" type="ORF">Sps_02594</name>
</gene>
<keyword evidence="9" id="KW-0862">Zinc</keyword>
<dbReference type="GO" id="GO:0006508">
    <property type="term" value="P:proteolysis"/>
    <property type="evidence" value="ECO:0007669"/>
    <property type="project" value="UniProtKB-UniRule"/>
</dbReference>
<evidence type="ECO:0000256" key="6">
    <source>
        <dbReference type="ARBA" id="ARBA00052755"/>
    </source>
</evidence>
<feature type="binding site" evidence="9">
    <location>
        <position position="266"/>
    </location>
    <ligand>
        <name>Zn(2+)</name>
        <dbReference type="ChEBI" id="CHEBI:29105"/>
        <note>catalytic</note>
    </ligand>
</feature>
<evidence type="ECO:0000256" key="7">
    <source>
        <dbReference type="ARBA" id="ARBA00061580"/>
    </source>
</evidence>
<keyword evidence="5 8" id="KW-0482">Metalloprotease</keyword>
<evidence type="ECO:0000313" key="11">
    <source>
        <dbReference type="EMBL" id="AQS37746.1"/>
    </source>
</evidence>
<evidence type="ECO:0000256" key="2">
    <source>
        <dbReference type="ARBA" id="ARBA00022670"/>
    </source>
</evidence>
<dbReference type="EC" id="3.4.17.19" evidence="8"/>
<dbReference type="PANTHER" id="PTHR34217">
    <property type="entry name" value="METAL-DEPENDENT CARBOXYPEPTIDASE"/>
    <property type="match status" value="1"/>
</dbReference>
<dbReference type="AlphaFoldDB" id="A0A1S6HQE2"/>
<keyword evidence="4 8" id="KW-0378">Hydrolase</keyword>
<keyword evidence="2 8" id="KW-0645">Protease</keyword>
<comment type="catalytic activity">
    <reaction evidence="6 8">
        <text>Release of a C-terminal amino acid with broad specificity, except for -Pro.</text>
        <dbReference type="EC" id="3.4.17.19"/>
    </reaction>
</comment>